<evidence type="ECO:0000256" key="3">
    <source>
        <dbReference type="ARBA" id="ARBA00023027"/>
    </source>
</evidence>
<dbReference type="Gene3D" id="3.30.1600.10">
    <property type="entry name" value="SIR2/SIRT2 'Small Domain"/>
    <property type="match status" value="1"/>
</dbReference>
<dbReference type="InterPro" id="IPR050134">
    <property type="entry name" value="NAD-dep_sirtuin_deacylases"/>
</dbReference>
<comment type="similarity">
    <text evidence="1">Belongs to the sirtuin family. Class I subfamily.</text>
</comment>
<dbReference type="OrthoDB" id="424302at2759"/>
<dbReference type="SUPFAM" id="SSF52467">
    <property type="entry name" value="DHS-like NAD/FAD-binding domain"/>
    <property type="match status" value="1"/>
</dbReference>
<gene>
    <name evidence="6" type="ORF">GOMPHAMPRED_000079</name>
</gene>
<evidence type="ECO:0000259" key="5">
    <source>
        <dbReference type="PROSITE" id="PS50305"/>
    </source>
</evidence>
<dbReference type="AlphaFoldDB" id="A0A8H3EA33"/>
<name>A0A8H3EA33_9LECA</name>
<comment type="caution">
    <text evidence="6">The sequence shown here is derived from an EMBL/GenBank/DDBJ whole genome shotgun (WGS) entry which is preliminary data.</text>
</comment>
<dbReference type="InterPro" id="IPR026590">
    <property type="entry name" value="Ssirtuin_cat_dom"/>
</dbReference>
<dbReference type="PANTHER" id="PTHR11085">
    <property type="entry name" value="NAD-DEPENDENT PROTEIN DEACYLASE SIRTUIN-5, MITOCHONDRIAL-RELATED"/>
    <property type="match status" value="1"/>
</dbReference>
<dbReference type="InterPro" id="IPR003000">
    <property type="entry name" value="Sirtuin"/>
</dbReference>
<dbReference type="GO" id="GO:0017136">
    <property type="term" value="F:histone deacetylase activity, NAD-dependent"/>
    <property type="evidence" value="ECO:0007669"/>
    <property type="project" value="TreeGrafter"/>
</dbReference>
<dbReference type="Proteomes" id="UP000664169">
    <property type="component" value="Unassembled WGS sequence"/>
</dbReference>
<protein>
    <recommendedName>
        <fullName evidence="5">Deacetylase sirtuin-type domain-containing protein</fullName>
    </recommendedName>
</protein>
<reference evidence="6" key="1">
    <citation type="submission" date="2021-03" db="EMBL/GenBank/DDBJ databases">
        <authorList>
            <person name="Tagirdzhanova G."/>
        </authorList>
    </citation>
    <scope>NUCLEOTIDE SEQUENCE</scope>
</reference>
<dbReference type="Gene3D" id="3.40.50.1220">
    <property type="entry name" value="TPP-binding domain"/>
    <property type="match status" value="1"/>
</dbReference>
<dbReference type="InterPro" id="IPR029035">
    <property type="entry name" value="DHS-like_NAD/FAD-binding_dom"/>
</dbReference>
<dbReference type="GO" id="GO:0005634">
    <property type="term" value="C:nucleus"/>
    <property type="evidence" value="ECO:0007669"/>
    <property type="project" value="TreeGrafter"/>
</dbReference>
<dbReference type="EMBL" id="CAJPDQ010000001">
    <property type="protein sequence ID" value="CAF9903061.1"/>
    <property type="molecule type" value="Genomic_DNA"/>
</dbReference>
<evidence type="ECO:0000256" key="2">
    <source>
        <dbReference type="ARBA" id="ARBA00022679"/>
    </source>
</evidence>
<organism evidence="6 7">
    <name type="scientific">Gomphillus americanus</name>
    <dbReference type="NCBI Taxonomy" id="1940652"/>
    <lineage>
        <taxon>Eukaryota</taxon>
        <taxon>Fungi</taxon>
        <taxon>Dikarya</taxon>
        <taxon>Ascomycota</taxon>
        <taxon>Pezizomycotina</taxon>
        <taxon>Lecanoromycetes</taxon>
        <taxon>OSLEUM clade</taxon>
        <taxon>Ostropomycetidae</taxon>
        <taxon>Ostropales</taxon>
        <taxon>Graphidaceae</taxon>
        <taxon>Gomphilloideae</taxon>
        <taxon>Gomphillus</taxon>
    </lineage>
</organism>
<evidence type="ECO:0000256" key="1">
    <source>
        <dbReference type="ARBA" id="ARBA00006924"/>
    </source>
</evidence>
<accession>A0A8H3EA33</accession>
<evidence type="ECO:0000313" key="6">
    <source>
        <dbReference type="EMBL" id="CAF9903061.1"/>
    </source>
</evidence>
<dbReference type="InterPro" id="IPR026591">
    <property type="entry name" value="Sirtuin_cat_small_dom_sf"/>
</dbReference>
<comment type="caution">
    <text evidence="4">Lacks conserved residue(s) required for the propagation of feature annotation.</text>
</comment>
<proteinExistence type="inferred from homology"/>
<evidence type="ECO:0000256" key="4">
    <source>
        <dbReference type="PROSITE-ProRule" id="PRU00236"/>
    </source>
</evidence>
<keyword evidence="2" id="KW-0808">Transferase</keyword>
<feature type="domain" description="Deacetylase sirtuin-type" evidence="5">
    <location>
        <begin position="1"/>
        <end position="281"/>
    </location>
</feature>
<dbReference type="GO" id="GO:0070403">
    <property type="term" value="F:NAD+ binding"/>
    <property type="evidence" value="ECO:0007669"/>
    <property type="project" value="InterPro"/>
</dbReference>
<evidence type="ECO:0000313" key="7">
    <source>
        <dbReference type="Proteomes" id="UP000664169"/>
    </source>
</evidence>
<dbReference type="PROSITE" id="PS50305">
    <property type="entry name" value="SIRTUIN"/>
    <property type="match status" value="1"/>
</dbReference>
<sequence length="299" mass="32597">MKQFHEALERSYRIVALCGAGMSAASGLPTFRGAGGIWRNLDAVSLATPGAFEQDPSLVWQFYNYRRHMALKAKPNPAHFALAELAKRNNKFLCLTQNVDGFYCGYVQKNNYIDPICPALAIPKSGVEPIPGQDGSAAGEALAAAMKGGTDLDISNANIELRKIPPEELPRCPKCHNLLRPGVVWFGESLPTDVLESIDKYFENSGTIDLILVIGTSARVWPAAGYIDEARQKRARVAVINMDEDDLPNGMTDRDWFFRGDAGVLLPQLLKPVIGDNLSWQSSSSSSGPDITFLVNASN</sequence>
<dbReference type="Pfam" id="PF02146">
    <property type="entry name" value="SIR2"/>
    <property type="match status" value="2"/>
</dbReference>
<dbReference type="PANTHER" id="PTHR11085:SF10">
    <property type="entry name" value="NAD-DEPENDENT PROTEIN DEACYLASE SIRTUIN-5, MITOCHONDRIAL-RELATED"/>
    <property type="match status" value="1"/>
</dbReference>
<keyword evidence="7" id="KW-1185">Reference proteome</keyword>
<keyword evidence="3" id="KW-0520">NAD</keyword>